<evidence type="ECO:0000256" key="1">
    <source>
        <dbReference type="SAM" id="MobiDB-lite"/>
    </source>
</evidence>
<dbReference type="Proteomes" id="UP000094960">
    <property type="component" value="Chromosome"/>
</dbReference>
<dbReference type="RefSeq" id="WP_069783247.1">
    <property type="nucleotide sequence ID" value="NZ_CP017248.1"/>
</dbReference>
<proteinExistence type="predicted"/>
<dbReference type="EMBL" id="CP017248">
    <property type="protein sequence ID" value="AOR36741.1"/>
    <property type="molecule type" value="Genomic_DNA"/>
</dbReference>
<dbReference type="KEGG" id="spun:BFF78_41915"/>
<sequence>MSASEELARRLTALYTNPSNKHANHESFCIRAKVGRTTLSTTLHGRTVPSERVLQRILVTLGVSAETREQLLGLREAAARERRNTDEERAAVDPSLTPALMGVLRRQQEEGVRFDWPWRARRLPVTSELYVPIEVSCSSVADGRDLPQPADELLCAAPPGHMLILTAEAGGGKSTLLRQISAFLSARHLHAPGHAIDPVPLLVQASALDQQGRTIESALLSAAGIAVPESGLDALAPHGVRWLVMVDALDEVTDRSEQRALPARLIDFAGTHADRVSLVITTRALESGGEVEGLRRLGCETGSLKPFDSTRLDRFAQGWFRDDPKLGDSLTDQRERLERAGLRATPFLVTLTAGLIEASPGRSLPANSYLLIEQFRAELRGRRSNRTTMFFRHMDHAGTMTPEALRAVRSLTDAIDELVGRVAVAHVLDGVSDLSGHVLRLLDDECGPLHALTVPGGADHVRTALLDTGYFLDDAHLRFAHRRFAEHLAAEHLAKDVPVPFDPAQTVWRVRVRRALRDHIWTQVLIHYGFRSQPRAAPCSTGSSKAVSRGDNLPPDCLLSVFRTTTVTSTASSSACAPPRDTTCTTGGRSRSSSRTTECASTSDALRWLRSTNSPIGHFASCSATTPTSSAHGCPTCRRTHATPSSAPGTPCLPQS</sequence>
<keyword evidence="4" id="KW-1185">Reference proteome</keyword>
<evidence type="ECO:0000313" key="4">
    <source>
        <dbReference type="Proteomes" id="UP000094960"/>
    </source>
</evidence>
<evidence type="ECO:0000259" key="2">
    <source>
        <dbReference type="Pfam" id="PF05729"/>
    </source>
</evidence>
<dbReference type="InterPro" id="IPR007111">
    <property type="entry name" value="NACHT_NTPase"/>
</dbReference>
<dbReference type="SUPFAM" id="SSF52540">
    <property type="entry name" value="P-loop containing nucleoside triphosphate hydrolases"/>
    <property type="match status" value="1"/>
</dbReference>
<dbReference type="AlphaFoldDB" id="A0A1D7YMG4"/>
<organism evidence="3 4">
    <name type="scientific">Streptomyces fodineus</name>
    <dbReference type="NCBI Taxonomy" id="1904616"/>
    <lineage>
        <taxon>Bacteria</taxon>
        <taxon>Bacillati</taxon>
        <taxon>Actinomycetota</taxon>
        <taxon>Actinomycetes</taxon>
        <taxon>Kitasatosporales</taxon>
        <taxon>Streptomycetaceae</taxon>
        <taxon>Streptomyces</taxon>
    </lineage>
</organism>
<gene>
    <name evidence="3" type="ORF">BFF78_41915</name>
</gene>
<feature type="domain" description="NACHT" evidence="2">
    <location>
        <begin position="163"/>
        <end position="322"/>
    </location>
</feature>
<reference evidence="4" key="1">
    <citation type="submission" date="2016-09" db="EMBL/GenBank/DDBJ databases">
        <title>Streptomyces puniciscabiei strain:TW1S1 Genome sequencing and assembly.</title>
        <authorList>
            <person name="Kim M.-K."/>
            <person name="Kim S.B."/>
        </authorList>
    </citation>
    <scope>NUCLEOTIDE SEQUENCE [LARGE SCALE GENOMIC DNA]</scope>
    <source>
        <strain evidence="4">TW1S1</strain>
    </source>
</reference>
<dbReference type="Pfam" id="PF05729">
    <property type="entry name" value="NACHT"/>
    <property type="match status" value="1"/>
</dbReference>
<name>A0A1D7YMG4_9ACTN</name>
<feature type="compositionally biased region" description="Low complexity" evidence="1">
    <location>
        <begin position="582"/>
        <end position="598"/>
    </location>
</feature>
<evidence type="ECO:0000313" key="3">
    <source>
        <dbReference type="EMBL" id="AOR36741.1"/>
    </source>
</evidence>
<dbReference type="InterPro" id="IPR027417">
    <property type="entry name" value="P-loop_NTPase"/>
</dbReference>
<dbReference type="Gene3D" id="3.40.50.300">
    <property type="entry name" value="P-loop containing nucleotide triphosphate hydrolases"/>
    <property type="match status" value="1"/>
</dbReference>
<protein>
    <recommendedName>
        <fullName evidence="2">NACHT domain-containing protein</fullName>
    </recommendedName>
</protein>
<accession>A0A1D7YMG4</accession>
<feature type="region of interest" description="Disordered" evidence="1">
    <location>
        <begin position="571"/>
        <end position="598"/>
    </location>
</feature>